<dbReference type="RefSeq" id="WP_155922040.1">
    <property type="nucleotide sequence ID" value="NZ_MF600313.1"/>
</dbReference>
<keyword evidence="1" id="KW-0614">Plasmid</keyword>
<sequence>MTAAVDESVREEVRAVADLVGTQGFPSGAAMATVIGSGGPATGWLVLEPVVGRERRCALVTLGGDVAVVGLVSEVMVCGTPVPAPYPLPRWGAELARLEWALQTARLEADRSATALTTETERWDRLIEDAASEATSRGYCREFDAIMEALGLPGRERDFYVEGTITLNVRARVTARNTEDAKDRIGDSELIEVVEDMTASEMMNALSTWDVSDVEEAD</sequence>
<name>A0A343VRU2_9MYCO</name>
<dbReference type="AlphaFoldDB" id="A0A343VRU2"/>
<dbReference type="EMBL" id="MF600313">
    <property type="protein sequence ID" value="AVN58616.1"/>
    <property type="molecule type" value="Genomic_DNA"/>
</dbReference>
<reference evidence="1" key="1">
    <citation type="journal article" date="2018" name="Front. Microbiol.">
        <title>Beyond the Limits: tRNA Array Units in Mycobacterium Genomes.</title>
        <authorList>
            <person name="Morgado S.M."/>
            <person name="Vicente A.C."/>
        </authorList>
    </citation>
    <scope>NUCLEOTIDE SEQUENCE</scope>
    <source>
        <strain evidence="1">CBMA 213</strain>
        <plasmid evidence="1">pCBMA213_1</plasmid>
    </source>
</reference>
<geneLocation type="plasmid" evidence="1">
    <name>pCBMA213_1</name>
</geneLocation>
<protein>
    <submittedName>
        <fullName evidence="1">Uncharacterized protein</fullName>
    </submittedName>
</protein>
<accession>A0A343VRU2</accession>
<proteinExistence type="predicted"/>
<gene>
    <name evidence="1" type="ORF">B5P44_p00354</name>
</gene>
<organism evidence="1">
    <name type="scientific">Mycolicibacterium sp. CBMA 213</name>
    <dbReference type="NCBI Taxonomy" id="1968788"/>
    <lineage>
        <taxon>Bacteria</taxon>
        <taxon>Bacillati</taxon>
        <taxon>Actinomycetota</taxon>
        <taxon>Actinomycetes</taxon>
        <taxon>Mycobacteriales</taxon>
        <taxon>Mycobacteriaceae</taxon>
        <taxon>Mycolicibacterium</taxon>
    </lineage>
</organism>
<evidence type="ECO:0000313" key="1">
    <source>
        <dbReference type="EMBL" id="AVN58616.1"/>
    </source>
</evidence>